<evidence type="ECO:0000256" key="1">
    <source>
        <dbReference type="SAM" id="Phobius"/>
    </source>
</evidence>
<dbReference type="Proteomes" id="UP001159405">
    <property type="component" value="Unassembled WGS sequence"/>
</dbReference>
<dbReference type="Gene3D" id="3.30.70.960">
    <property type="entry name" value="SEA domain"/>
    <property type="match status" value="1"/>
</dbReference>
<proteinExistence type="predicted"/>
<feature type="domain" description="Apextrin C-terminal" evidence="2">
    <location>
        <begin position="167"/>
        <end position="365"/>
    </location>
</feature>
<dbReference type="PANTHER" id="PTHR19324">
    <property type="entry name" value="PERFORIN-LIKE PROTEIN 1"/>
    <property type="match status" value="1"/>
</dbReference>
<reference evidence="3 4" key="1">
    <citation type="submission" date="2022-05" db="EMBL/GenBank/DDBJ databases">
        <authorList>
            <consortium name="Genoscope - CEA"/>
            <person name="William W."/>
        </authorList>
    </citation>
    <scope>NUCLEOTIDE SEQUENCE [LARGE SCALE GENOMIC DNA]</scope>
</reference>
<keyword evidence="1" id="KW-0472">Membrane</keyword>
<keyword evidence="1" id="KW-1133">Transmembrane helix</keyword>
<accession>A0ABN8N697</accession>
<protein>
    <recommendedName>
        <fullName evidence="2">Apextrin C-terminal domain-containing protein</fullName>
    </recommendedName>
</protein>
<comment type="caution">
    <text evidence="3">The sequence shown here is derived from an EMBL/GenBank/DDBJ whole genome shotgun (WGS) entry which is preliminary data.</text>
</comment>
<feature type="transmembrane region" description="Helical" evidence="1">
    <location>
        <begin position="405"/>
        <end position="425"/>
    </location>
</feature>
<gene>
    <name evidence="3" type="ORF">PLOB_00002838</name>
</gene>
<keyword evidence="4" id="KW-1185">Reference proteome</keyword>
<dbReference type="EMBL" id="CALNXK010000011">
    <property type="protein sequence ID" value="CAH3043301.1"/>
    <property type="molecule type" value="Genomic_DNA"/>
</dbReference>
<dbReference type="InterPro" id="IPR031569">
    <property type="entry name" value="ApeC"/>
</dbReference>
<evidence type="ECO:0000313" key="3">
    <source>
        <dbReference type="EMBL" id="CAH3043301.1"/>
    </source>
</evidence>
<dbReference type="PANTHER" id="PTHR19324:SF33">
    <property type="entry name" value="MUCIN-5AC"/>
    <property type="match status" value="1"/>
</dbReference>
<organism evidence="3 4">
    <name type="scientific">Porites lobata</name>
    <dbReference type="NCBI Taxonomy" id="104759"/>
    <lineage>
        <taxon>Eukaryota</taxon>
        <taxon>Metazoa</taxon>
        <taxon>Cnidaria</taxon>
        <taxon>Anthozoa</taxon>
        <taxon>Hexacorallia</taxon>
        <taxon>Scleractinia</taxon>
        <taxon>Fungiina</taxon>
        <taxon>Poritidae</taxon>
        <taxon>Porites</taxon>
    </lineage>
</organism>
<sequence length="435" mass="49485">MRIYFMVFTLLVYNKLHFFEVAGTRRRKLPGSVTFRKNWTDLVAVPGSSQYNMLVGNIEKSIREAFKNDSNFQNVRVIRLRKLEGTKNSTVHRNLAVDFQLEFNNQALARSSVRHVFWVIQNGTLDGIPLQKGSSLLHGLGGATVLPLSCTDTHFFFSALPVFPNKWPSGDYGLPKPTSGCPDKNWREGFRYQDSENVQNTNLISNGSHLSGRVNQHGVRQEFCMHHDTPAGESIPWPRGKYCIYKKEGKCPLGLSEGWIRWDDENTKIDFPNSLGGDLPDGIYGQNTLIYFCCSISGRKSAAISLPYKTPFYLIAYGSSECQQVTSEYLQFDDEDQENTNSHSRISPYGASEDPYNNRIYYCYYQPSKSFLFELLRYRIRGPHSYFILQVTVVPEKTTTRATKFMSGSGVGIFLMGTAFIAVFARRFITRSRAI</sequence>
<dbReference type="Pfam" id="PF16977">
    <property type="entry name" value="ApeC"/>
    <property type="match status" value="1"/>
</dbReference>
<keyword evidence="1" id="KW-0812">Transmembrane</keyword>
<name>A0ABN8N697_9CNID</name>
<evidence type="ECO:0000313" key="4">
    <source>
        <dbReference type="Proteomes" id="UP001159405"/>
    </source>
</evidence>
<dbReference type="InterPro" id="IPR036364">
    <property type="entry name" value="SEA_dom_sf"/>
</dbReference>
<evidence type="ECO:0000259" key="2">
    <source>
        <dbReference type="Pfam" id="PF16977"/>
    </source>
</evidence>